<dbReference type="SUPFAM" id="SSF47413">
    <property type="entry name" value="lambda repressor-like DNA-binding domains"/>
    <property type="match status" value="1"/>
</dbReference>
<evidence type="ECO:0000259" key="1">
    <source>
        <dbReference type="PROSITE" id="PS50943"/>
    </source>
</evidence>
<dbReference type="InterPro" id="IPR001387">
    <property type="entry name" value="Cro/C1-type_HTH"/>
</dbReference>
<evidence type="ECO:0000313" key="5">
    <source>
        <dbReference type="Proteomes" id="UP000293902"/>
    </source>
</evidence>
<protein>
    <submittedName>
        <fullName evidence="2 3">Transcriptional regulator</fullName>
    </submittedName>
</protein>
<reference evidence="3 4" key="1">
    <citation type="submission" date="2018-06" db="EMBL/GenBank/DDBJ databases">
        <title>Complete Genome Sequence of Desulfobacter hydrogenophilus (DSM3380).</title>
        <authorList>
            <person name="Marietou A."/>
            <person name="Schreiber L."/>
            <person name="Marshall I."/>
            <person name="Jorgensen B."/>
        </authorList>
    </citation>
    <scope>NUCLEOTIDE SEQUENCE [LARGE SCALE GENOMIC DNA]</scope>
    <source>
        <strain evidence="3 4">DSM 3380</strain>
    </source>
</reference>
<dbReference type="Proteomes" id="UP000293902">
    <property type="component" value="Chromosome"/>
</dbReference>
<dbReference type="InterPro" id="IPR010982">
    <property type="entry name" value="Lambda_DNA-bd_dom_sf"/>
</dbReference>
<dbReference type="PROSITE" id="PS50943">
    <property type="entry name" value="HTH_CROC1"/>
    <property type="match status" value="1"/>
</dbReference>
<dbReference type="AlphaFoldDB" id="A0A328FHU6"/>
<accession>A0A328FHU6</accession>
<evidence type="ECO:0000313" key="3">
    <source>
        <dbReference type="EMBL" id="RAM02587.1"/>
    </source>
</evidence>
<reference evidence="2 5" key="2">
    <citation type="submission" date="2019-02" db="EMBL/GenBank/DDBJ databases">
        <title>Complete genome sequence of Desulfobacter hydrogenophilus AcRS1.</title>
        <authorList>
            <person name="Marietou A."/>
            <person name="Lund M.B."/>
            <person name="Marshall I.P.G."/>
            <person name="Schreiber L."/>
            <person name="Jorgensen B."/>
        </authorList>
    </citation>
    <scope>NUCLEOTIDE SEQUENCE [LARGE SCALE GENOMIC DNA]</scope>
    <source>
        <strain evidence="2 5">AcRS1</strain>
    </source>
</reference>
<dbReference type="EMBL" id="QLNI01000013">
    <property type="protein sequence ID" value="RAM02587.1"/>
    <property type="molecule type" value="Genomic_DNA"/>
</dbReference>
<evidence type="ECO:0000313" key="4">
    <source>
        <dbReference type="Proteomes" id="UP000248798"/>
    </source>
</evidence>
<dbReference type="OrthoDB" id="5420607at2"/>
<dbReference type="EMBL" id="CP036313">
    <property type="protein sequence ID" value="QBH15495.1"/>
    <property type="molecule type" value="Genomic_DNA"/>
</dbReference>
<dbReference type="Proteomes" id="UP000248798">
    <property type="component" value="Unassembled WGS sequence"/>
</dbReference>
<dbReference type="SMART" id="SM00530">
    <property type="entry name" value="HTH_XRE"/>
    <property type="match status" value="1"/>
</dbReference>
<dbReference type="Gene3D" id="1.10.260.40">
    <property type="entry name" value="lambda repressor-like DNA-binding domains"/>
    <property type="match status" value="1"/>
</dbReference>
<dbReference type="GO" id="GO:0003677">
    <property type="term" value="F:DNA binding"/>
    <property type="evidence" value="ECO:0007669"/>
    <property type="project" value="InterPro"/>
</dbReference>
<name>A0A328FHU6_9BACT</name>
<dbReference type="Pfam" id="PF13560">
    <property type="entry name" value="HTH_31"/>
    <property type="match status" value="1"/>
</dbReference>
<keyword evidence="5" id="KW-1185">Reference proteome</keyword>
<organism evidence="3 4">
    <name type="scientific">Desulfobacter hydrogenophilus</name>
    <dbReference type="NCBI Taxonomy" id="2291"/>
    <lineage>
        <taxon>Bacteria</taxon>
        <taxon>Pseudomonadati</taxon>
        <taxon>Thermodesulfobacteriota</taxon>
        <taxon>Desulfobacteria</taxon>
        <taxon>Desulfobacterales</taxon>
        <taxon>Desulfobacteraceae</taxon>
        <taxon>Desulfobacter</taxon>
    </lineage>
</organism>
<dbReference type="CDD" id="cd00093">
    <property type="entry name" value="HTH_XRE"/>
    <property type="match status" value="1"/>
</dbReference>
<gene>
    <name evidence="3" type="ORF">DO021_07645</name>
    <name evidence="2" type="ORF">EYB58_02380</name>
</gene>
<evidence type="ECO:0000313" key="2">
    <source>
        <dbReference type="EMBL" id="QBH15495.1"/>
    </source>
</evidence>
<feature type="domain" description="HTH cro/C1-type" evidence="1">
    <location>
        <begin position="24"/>
        <end position="56"/>
    </location>
</feature>
<proteinExistence type="predicted"/>
<sequence>MPKSITRTYSRYSTDAAALLGALIREARNDRKLTAQELADRAGISRGLLQRIEKGNLKCEIGAVFEVATIVGIKLFEADGSALSKQLRHIKEKLALMPKSVRKKTKKVNDDF</sequence>